<dbReference type="InterPro" id="IPR013201">
    <property type="entry name" value="Prot_inhib_I29"/>
</dbReference>
<comment type="similarity">
    <text evidence="1">Belongs to the peptidase C1 family.</text>
</comment>
<dbReference type="SMART" id="SM00645">
    <property type="entry name" value="Pept_C1"/>
    <property type="match status" value="1"/>
</dbReference>
<dbReference type="CDD" id="cd02248">
    <property type="entry name" value="Peptidase_C1A"/>
    <property type="match status" value="1"/>
</dbReference>
<feature type="domain" description="Cathepsin propeptide inhibitor" evidence="9">
    <location>
        <begin position="66"/>
        <end position="126"/>
    </location>
</feature>
<dbReference type="PANTHER" id="PTHR12411">
    <property type="entry name" value="CYSTEINE PROTEASE FAMILY C1-RELATED"/>
    <property type="match status" value="1"/>
</dbReference>
<dbReference type="Gene3D" id="3.90.70.10">
    <property type="entry name" value="Cysteine proteinases"/>
    <property type="match status" value="1"/>
</dbReference>
<evidence type="ECO:0000313" key="11">
    <source>
        <dbReference type="Proteomes" id="UP000663889"/>
    </source>
</evidence>
<dbReference type="Proteomes" id="UP000663889">
    <property type="component" value="Unassembled WGS sequence"/>
</dbReference>
<dbReference type="GO" id="GO:0006508">
    <property type="term" value="P:proteolysis"/>
    <property type="evidence" value="ECO:0007669"/>
    <property type="project" value="UniProtKB-KW"/>
</dbReference>
<dbReference type="Pfam" id="PF08246">
    <property type="entry name" value="Inhibitor_I29"/>
    <property type="match status" value="1"/>
</dbReference>
<dbReference type="InterPro" id="IPR000668">
    <property type="entry name" value="Peptidase_C1A_C"/>
</dbReference>
<evidence type="ECO:0000259" key="9">
    <source>
        <dbReference type="SMART" id="SM00848"/>
    </source>
</evidence>
<keyword evidence="2" id="KW-0645">Protease</keyword>
<evidence type="ECO:0000256" key="4">
    <source>
        <dbReference type="ARBA" id="ARBA00022807"/>
    </source>
</evidence>
<dbReference type="InterPro" id="IPR038765">
    <property type="entry name" value="Papain-like_cys_pep_sf"/>
</dbReference>
<dbReference type="InterPro" id="IPR039417">
    <property type="entry name" value="Peptidase_C1A_papain-like"/>
</dbReference>
<reference evidence="10" key="1">
    <citation type="submission" date="2021-02" db="EMBL/GenBank/DDBJ databases">
        <authorList>
            <person name="Nowell W R."/>
        </authorList>
    </citation>
    <scope>NUCLEOTIDE SEQUENCE</scope>
</reference>
<protein>
    <submittedName>
        <fullName evidence="10">Uncharacterized protein</fullName>
    </submittedName>
</protein>
<dbReference type="AlphaFoldDB" id="A0A815L7K8"/>
<dbReference type="GO" id="GO:0008234">
    <property type="term" value="F:cysteine-type peptidase activity"/>
    <property type="evidence" value="ECO:0007669"/>
    <property type="project" value="UniProtKB-KW"/>
</dbReference>
<gene>
    <name evidence="10" type="ORF">SEV965_LOCUS31422</name>
</gene>
<comment type="caution">
    <text evidence="10">The sequence shown here is derived from an EMBL/GenBank/DDBJ whole genome shotgun (WGS) entry which is preliminary data.</text>
</comment>
<dbReference type="InterPro" id="IPR013128">
    <property type="entry name" value="Peptidase_C1A"/>
</dbReference>
<evidence type="ECO:0000313" key="10">
    <source>
        <dbReference type="EMBL" id="CAF1400583.1"/>
    </source>
</evidence>
<evidence type="ECO:0000256" key="2">
    <source>
        <dbReference type="ARBA" id="ARBA00022670"/>
    </source>
</evidence>
<accession>A0A815L7K8</accession>
<keyword evidence="7" id="KW-0812">Transmembrane</keyword>
<dbReference type="FunFam" id="3.90.70.10:FF:000006">
    <property type="entry name" value="Cathepsin S"/>
    <property type="match status" value="1"/>
</dbReference>
<dbReference type="SUPFAM" id="SSF54001">
    <property type="entry name" value="Cysteine proteinases"/>
    <property type="match status" value="1"/>
</dbReference>
<organism evidence="10 11">
    <name type="scientific">Rotaria sordida</name>
    <dbReference type="NCBI Taxonomy" id="392033"/>
    <lineage>
        <taxon>Eukaryota</taxon>
        <taxon>Metazoa</taxon>
        <taxon>Spiralia</taxon>
        <taxon>Gnathifera</taxon>
        <taxon>Rotifera</taxon>
        <taxon>Eurotatoria</taxon>
        <taxon>Bdelloidea</taxon>
        <taxon>Philodinida</taxon>
        <taxon>Philodinidae</taxon>
        <taxon>Rotaria</taxon>
    </lineage>
</organism>
<keyword evidence="3" id="KW-0378">Hydrolase</keyword>
<sequence>MQINYYSGVGSTKYYTNSTTNRISSISKRVLLLLQITVMKVIIALCVLFIGAYCVPVTDEQPENDWASFKRVYKKQYKSTKEDADRKNVWNANRAIIEKHNREASSGQYTFTLGMNKFGDLTVEEFTKMNGFKMSTKTDTSQAVHQTFVAPTSLTLTNTVDWNSQGYVTPVKDQGQCGSCWAFSAIASLESQQRKKTGNLVGLSEENLVDCSRPYGNQGCNGGRMDYAFKYIIDNAGIATEASYPYTATDNGPCSYQAANVGATMTGYVDIKSGSEADLQAAIATIGPISVAIDAGHSSFQFYNSGVYNERSCSTRSLNHAVLAFGFNKTASKPYYIVKNSWGPSWGKNGYIWMTLGTKNQCGIASMASYPVV</sequence>
<keyword evidence="7" id="KW-1133">Transmembrane helix</keyword>
<dbReference type="SMART" id="SM00848">
    <property type="entry name" value="Inhibitor_I29"/>
    <property type="match status" value="1"/>
</dbReference>
<dbReference type="Pfam" id="PF00112">
    <property type="entry name" value="Peptidase_C1"/>
    <property type="match status" value="1"/>
</dbReference>
<evidence type="ECO:0000256" key="5">
    <source>
        <dbReference type="ARBA" id="ARBA00023145"/>
    </source>
</evidence>
<dbReference type="PROSITE" id="PS00139">
    <property type="entry name" value="THIOL_PROTEASE_CYS"/>
    <property type="match status" value="1"/>
</dbReference>
<evidence type="ECO:0000256" key="3">
    <source>
        <dbReference type="ARBA" id="ARBA00022801"/>
    </source>
</evidence>
<keyword evidence="6" id="KW-1015">Disulfide bond</keyword>
<evidence type="ECO:0000256" key="7">
    <source>
        <dbReference type="SAM" id="Phobius"/>
    </source>
</evidence>
<dbReference type="EMBL" id="CAJNOU010003622">
    <property type="protein sequence ID" value="CAF1400583.1"/>
    <property type="molecule type" value="Genomic_DNA"/>
</dbReference>
<evidence type="ECO:0000256" key="1">
    <source>
        <dbReference type="ARBA" id="ARBA00008455"/>
    </source>
</evidence>
<evidence type="ECO:0000256" key="6">
    <source>
        <dbReference type="ARBA" id="ARBA00023157"/>
    </source>
</evidence>
<proteinExistence type="inferred from homology"/>
<keyword evidence="5" id="KW-0865">Zymogen</keyword>
<dbReference type="PRINTS" id="PR00705">
    <property type="entry name" value="PAPAIN"/>
</dbReference>
<dbReference type="InterPro" id="IPR000169">
    <property type="entry name" value="Pept_cys_AS"/>
</dbReference>
<keyword evidence="7" id="KW-0472">Membrane</keyword>
<evidence type="ECO:0000259" key="8">
    <source>
        <dbReference type="SMART" id="SM00645"/>
    </source>
</evidence>
<keyword evidence="4" id="KW-0788">Thiol protease</keyword>
<feature type="domain" description="Peptidase C1A papain C-terminal" evidence="8">
    <location>
        <begin position="156"/>
        <end position="372"/>
    </location>
</feature>
<feature type="transmembrane region" description="Helical" evidence="7">
    <location>
        <begin position="30"/>
        <end position="53"/>
    </location>
</feature>
<name>A0A815L7K8_9BILA</name>